<dbReference type="Proteomes" id="UP000277577">
    <property type="component" value="Chromosome"/>
</dbReference>
<dbReference type="Gene3D" id="3.40.1010.10">
    <property type="entry name" value="Cobalt-precorrin-4 Transmethylase, Domain 1"/>
    <property type="match status" value="1"/>
</dbReference>
<dbReference type="EMBL" id="LR134173">
    <property type="protein sequence ID" value="VEB35143.1"/>
    <property type="molecule type" value="Genomic_DNA"/>
</dbReference>
<dbReference type="GO" id="GO:0008168">
    <property type="term" value="F:methyltransferase activity"/>
    <property type="evidence" value="ECO:0007669"/>
    <property type="project" value="UniProtKB-KW"/>
</dbReference>
<evidence type="ECO:0000313" key="5">
    <source>
        <dbReference type="Proteomes" id="UP000277577"/>
    </source>
</evidence>
<sequence>MYDMSHKASLIVVGCGIKFFAHLTNEVIAYIKQSDIVLYLVNDPILKLWIQQQNQYTESLDQLYFSCPNRADSYCLITDYVLEHLYQNKHICFVLYGHPSVYAKPGLDAVKKAKKEGYYAKILPAISAEACLFADLLIDPGSSGSQSFEASDFLIHQRQVDISSHLILWQINAIGILNHETTNNKKIGILLLLDYLIKYYKVTDEIIIYEAAQYPGFEPTIKQTQLKYLPDIQLSNLSTLYIPPTKIAACDQATLKALELA</sequence>
<evidence type="ECO:0000313" key="2">
    <source>
        <dbReference type="EMBL" id="KTC78478.1"/>
    </source>
</evidence>
<evidence type="ECO:0000259" key="1">
    <source>
        <dbReference type="Pfam" id="PF00590"/>
    </source>
</evidence>
<dbReference type="Proteomes" id="UP000054921">
    <property type="component" value="Unassembled WGS sequence"/>
</dbReference>
<dbReference type="InterPro" id="IPR014777">
    <property type="entry name" value="4pyrrole_Mease_sub1"/>
</dbReference>
<keyword evidence="2" id="KW-0489">Methyltransferase</keyword>
<dbReference type="Pfam" id="PF00590">
    <property type="entry name" value="TP_methylase"/>
    <property type="match status" value="1"/>
</dbReference>
<dbReference type="SUPFAM" id="SSF53790">
    <property type="entry name" value="Tetrapyrrole methylase"/>
    <property type="match status" value="1"/>
</dbReference>
<dbReference type="OrthoDB" id="1459304at2"/>
<dbReference type="STRING" id="28084.Lche_3267"/>
<organism evidence="2 4">
    <name type="scientific">Legionella cherrii</name>
    <dbReference type="NCBI Taxonomy" id="28084"/>
    <lineage>
        <taxon>Bacteria</taxon>
        <taxon>Pseudomonadati</taxon>
        <taxon>Pseudomonadota</taxon>
        <taxon>Gammaproteobacteria</taxon>
        <taxon>Legionellales</taxon>
        <taxon>Legionellaceae</taxon>
        <taxon>Legionella</taxon>
    </lineage>
</organism>
<dbReference type="InterPro" id="IPR000878">
    <property type="entry name" value="4pyrrol_Mease"/>
</dbReference>
<reference evidence="2 4" key="1">
    <citation type="submission" date="2015-11" db="EMBL/GenBank/DDBJ databases">
        <title>Genomic analysis of 38 Legionella species identifies large and diverse effector repertoires.</title>
        <authorList>
            <person name="Burstein D."/>
            <person name="Amaro F."/>
            <person name="Zusman T."/>
            <person name="Lifshitz Z."/>
            <person name="Cohen O."/>
            <person name="Gilbert J.A."/>
            <person name="Pupko T."/>
            <person name="Shuman H.A."/>
            <person name="Segal G."/>
        </authorList>
    </citation>
    <scope>NUCLEOTIDE SEQUENCE [LARGE SCALE GENOMIC DNA]</scope>
    <source>
        <strain evidence="2 4">ORW</strain>
    </source>
</reference>
<keyword evidence="5" id="KW-1185">Reference proteome</keyword>
<feature type="domain" description="Tetrapyrrole methylase" evidence="1">
    <location>
        <begin position="10"/>
        <end position="212"/>
    </location>
</feature>
<accession>A0A0W0S4P7</accession>
<dbReference type="GO" id="GO:0032259">
    <property type="term" value="P:methylation"/>
    <property type="evidence" value="ECO:0007669"/>
    <property type="project" value="UniProtKB-KW"/>
</dbReference>
<dbReference type="PATRIC" id="fig|28084.5.peg.3545"/>
<dbReference type="EMBL" id="LNXW01000014">
    <property type="protein sequence ID" value="KTC78478.1"/>
    <property type="molecule type" value="Genomic_DNA"/>
</dbReference>
<protein>
    <submittedName>
        <fullName evidence="2">Uroporphyrinogen III methylase</fullName>
    </submittedName>
</protein>
<keyword evidence="2" id="KW-0808">Transferase</keyword>
<dbReference type="InterPro" id="IPR035996">
    <property type="entry name" value="4pyrrol_Methylase_sf"/>
</dbReference>
<reference evidence="3 5" key="2">
    <citation type="submission" date="2018-12" db="EMBL/GenBank/DDBJ databases">
        <authorList>
            <consortium name="Pathogen Informatics"/>
        </authorList>
    </citation>
    <scope>NUCLEOTIDE SEQUENCE [LARGE SCALE GENOMIC DNA]</scope>
    <source>
        <strain evidence="3 5">NCTC11976</strain>
    </source>
</reference>
<gene>
    <name evidence="2" type="ORF">Lche_3267</name>
    <name evidence="3" type="ORF">NCTC11976_01206</name>
</gene>
<dbReference type="AlphaFoldDB" id="A0A0W0S4P7"/>
<name>A0A0W0S4P7_9GAMM</name>
<evidence type="ECO:0000313" key="3">
    <source>
        <dbReference type="EMBL" id="VEB35143.1"/>
    </source>
</evidence>
<evidence type="ECO:0000313" key="4">
    <source>
        <dbReference type="Proteomes" id="UP000054921"/>
    </source>
</evidence>
<proteinExistence type="predicted"/>
<dbReference type="CDD" id="cd19916">
    <property type="entry name" value="OphMA_like"/>
    <property type="match status" value="1"/>
</dbReference>